<dbReference type="Gene3D" id="2.10.60.10">
    <property type="entry name" value="CD59"/>
    <property type="match status" value="1"/>
</dbReference>
<accession>A0A8I3NW95</accession>
<dbReference type="AlphaFoldDB" id="A0A8I3NW95"/>
<sequence length="192" mass="20944">MRVLAEIGGSRALRAIIPPGDAPHLPGAGAHFQAQAPREMMILLALLLLVDLPRVETNVTVSGTQGLLRCHVCEKENTFACRNPTQCAQGVQFCASVAMRVYPRFFYVSKQCSKYCPMPVHIGRIVKSFVLLQPMPFLYAKCCGGSLCNQEVPEISDLEFEQSGRASDVRSSSAWLVPLLMLSPGLAGLRLP</sequence>
<dbReference type="InterPro" id="IPR052874">
    <property type="entry name" value="Sperm-ZP_regulatory"/>
</dbReference>
<dbReference type="Pfam" id="PF00021">
    <property type="entry name" value="UPAR_LY6"/>
    <property type="match status" value="1"/>
</dbReference>
<dbReference type="SMART" id="SM00134">
    <property type="entry name" value="LU"/>
    <property type="match status" value="1"/>
</dbReference>
<dbReference type="CDD" id="cd23550">
    <property type="entry name" value="TFP_LU_ECD_Ly6K"/>
    <property type="match status" value="1"/>
</dbReference>
<dbReference type="PANTHER" id="PTHR15049:SF1">
    <property type="entry name" value="LYMPHOCYTE ANTIGEN 6K"/>
    <property type="match status" value="1"/>
</dbReference>
<dbReference type="Proteomes" id="UP000805418">
    <property type="component" value="Chromosome 13"/>
</dbReference>
<dbReference type="InterPro" id="IPR045860">
    <property type="entry name" value="Snake_toxin-like_sf"/>
</dbReference>
<proteinExistence type="predicted"/>
<evidence type="ECO:0000256" key="1">
    <source>
        <dbReference type="ARBA" id="ARBA00022729"/>
    </source>
</evidence>
<dbReference type="Ensembl" id="ENSCAFT00845025877.1">
    <property type="protein sequence ID" value="ENSCAFP00845020393.1"/>
    <property type="gene ID" value="ENSCAFG00845014462.1"/>
</dbReference>
<evidence type="ECO:0000313" key="4">
    <source>
        <dbReference type="Proteomes" id="UP000805418"/>
    </source>
</evidence>
<reference evidence="3" key="1">
    <citation type="submission" date="2020-03" db="EMBL/GenBank/DDBJ databases">
        <title>Long-read based genome assembly of a Labrador retriever dog.</title>
        <authorList>
            <person name="Eory L."/>
            <person name="Zhang W."/>
            <person name="Schoenebeck J."/>
        </authorList>
    </citation>
    <scope>NUCLEOTIDE SEQUENCE [LARGE SCALE GENOMIC DNA]</scope>
    <source>
        <strain evidence="3">Labrador retriever</strain>
    </source>
</reference>
<keyword evidence="4" id="KW-1185">Reference proteome</keyword>
<reference evidence="3" key="3">
    <citation type="submission" date="2025-09" db="UniProtKB">
        <authorList>
            <consortium name="Ensembl"/>
        </authorList>
    </citation>
    <scope>IDENTIFICATION</scope>
    <source>
        <strain evidence="3">Boxer</strain>
    </source>
</reference>
<reference evidence="3" key="2">
    <citation type="submission" date="2025-08" db="UniProtKB">
        <authorList>
            <consortium name="Ensembl"/>
        </authorList>
    </citation>
    <scope>IDENTIFICATION</scope>
    <source>
        <strain evidence="3">Boxer</strain>
    </source>
</reference>
<dbReference type="GeneTree" id="ENSGT00940000159966"/>
<dbReference type="InterPro" id="IPR018363">
    <property type="entry name" value="CD59_antigen_CS"/>
</dbReference>
<dbReference type="PROSITE" id="PS00983">
    <property type="entry name" value="LY6_UPAR"/>
    <property type="match status" value="1"/>
</dbReference>
<evidence type="ECO:0000313" key="3">
    <source>
        <dbReference type="Ensembl" id="ENSCAFP00845020393.1"/>
    </source>
</evidence>
<dbReference type="SUPFAM" id="SSF57302">
    <property type="entry name" value="Snake toxin-like"/>
    <property type="match status" value="1"/>
</dbReference>
<protein>
    <recommendedName>
        <fullName evidence="2">UPAR/Ly6 domain-containing protein</fullName>
    </recommendedName>
</protein>
<name>A0A8I3NW95_CANLF</name>
<dbReference type="PANTHER" id="PTHR15049">
    <property type="entry name" value="GLYCOSYL-PHOSPHATIDYLINOSITOL-ANCHORED MOLECULE-LIKE PROTEIN-RELATED"/>
    <property type="match status" value="1"/>
</dbReference>
<feature type="domain" description="UPAR/Ly6" evidence="2">
    <location>
        <begin position="68"/>
        <end position="163"/>
    </location>
</feature>
<dbReference type="InterPro" id="IPR016054">
    <property type="entry name" value="LY6_UPA_recep-like"/>
</dbReference>
<organism evidence="3 4">
    <name type="scientific">Canis lupus familiaris</name>
    <name type="common">Dog</name>
    <name type="synonym">Canis familiaris</name>
    <dbReference type="NCBI Taxonomy" id="9615"/>
    <lineage>
        <taxon>Eukaryota</taxon>
        <taxon>Metazoa</taxon>
        <taxon>Chordata</taxon>
        <taxon>Craniata</taxon>
        <taxon>Vertebrata</taxon>
        <taxon>Euteleostomi</taxon>
        <taxon>Mammalia</taxon>
        <taxon>Eutheria</taxon>
        <taxon>Laurasiatheria</taxon>
        <taxon>Carnivora</taxon>
        <taxon>Caniformia</taxon>
        <taxon>Canidae</taxon>
        <taxon>Canis</taxon>
    </lineage>
</organism>
<evidence type="ECO:0000259" key="2">
    <source>
        <dbReference type="SMART" id="SM00134"/>
    </source>
</evidence>
<gene>
    <name evidence="3" type="primary">LOC119875695</name>
</gene>
<keyword evidence="1" id="KW-0732">Signal</keyword>